<dbReference type="CDD" id="cd18808">
    <property type="entry name" value="SF1_C_Upf1"/>
    <property type="match status" value="1"/>
</dbReference>
<keyword evidence="7" id="KW-1185">Reference proteome</keyword>
<reference evidence="6 7" key="1">
    <citation type="submission" date="2019-10" db="EMBL/GenBank/DDBJ databases">
        <title>Prolixibacter strains distinguished by the presence of nitrate reductase genes were adept at nitrate-dependent anaerobic corrosion of metallic iron and carbon steel.</title>
        <authorList>
            <person name="Iino T."/>
            <person name="Shono N."/>
            <person name="Ito K."/>
            <person name="Nakamura R."/>
            <person name="Sueoka K."/>
            <person name="Harayama S."/>
            <person name="Ohkuma M."/>
        </authorList>
    </citation>
    <scope>NUCLEOTIDE SEQUENCE [LARGE SCALE GENOMIC DNA]</scope>
    <source>
        <strain evidence="6 7">JCM 13498</strain>
    </source>
</reference>
<dbReference type="SUPFAM" id="SSF52540">
    <property type="entry name" value="P-loop containing nucleoside triphosphate hydrolases"/>
    <property type="match status" value="1"/>
</dbReference>
<dbReference type="PANTHER" id="PTHR43788">
    <property type="entry name" value="DNA2/NAM7 HELICASE FAMILY MEMBER"/>
    <property type="match status" value="1"/>
</dbReference>
<dbReference type="AlphaFoldDB" id="A0A5M4B5Y8"/>
<dbReference type="GO" id="GO:0005524">
    <property type="term" value="F:ATP binding"/>
    <property type="evidence" value="ECO:0007669"/>
    <property type="project" value="UniProtKB-KW"/>
</dbReference>
<evidence type="ECO:0000313" key="7">
    <source>
        <dbReference type="Proteomes" id="UP000391834"/>
    </source>
</evidence>
<keyword evidence="4" id="KW-0067">ATP-binding</keyword>
<name>A0A5M4B5Y8_9BACT</name>
<comment type="caution">
    <text evidence="6">The sequence shown here is derived from an EMBL/GenBank/DDBJ whole genome shotgun (WGS) entry which is preliminary data.</text>
</comment>
<dbReference type="EMBL" id="BLAX01000001">
    <property type="protein sequence ID" value="GET35248.1"/>
    <property type="molecule type" value="Genomic_DNA"/>
</dbReference>
<protein>
    <submittedName>
        <fullName evidence="6">DNA helicase</fullName>
    </submittedName>
</protein>
<keyword evidence="1" id="KW-0547">Nucleotide-binding</keyword>
<dbReference type="InterPro" id="IPR047187">
    <property type="entry name" value="SF1_C_Upf1"/>
</dbReference>
<evidence type="ECO:0000256" key="3">
    <source>
        <dbReference type="ARBA" id="ARBA00022806"/>
    </source>
</evidence>
<keyword evidence="3 6" id="KW-0347">Helicase</keyword>
<accession>A0A5M4B5Y8</accession>
<organism evidence="6 7">
    <name type="scientific">Prolixibacter bellariivorans</name>
    <dbReference type="NCBI Taxonomy" id="314319"/>
    <lineage>
        <taxon>Bacteria</taxon>
        <taxon>Pseudomonadati</taxon>
        <taxon>Bacteroidota</taxon>
        <taxon>Bacteroidia</taxon>
        <taxon>Marinilabiliales</taxon>
        <taxon>Prolixibacteraceae</taxon>
        <taxon>Prolixibacter</taxon>
    </lineage>
</organism>
<dbReference type="GO" id="GO:0043139">
    <property type="term" value="F:5'-3' DNA helicase activity"/>
    <property type="evidence" value="ECO:0007669"/>
    <property type="project" value="TreeGrafter"/>
</dbReference>
<evidence type="ECO:0000256" key="1">
    <source>
        <dbReference type="ARBA" id="ARBA00022741"/>
    </source>
</evidence>
<dbReference type="InterPro" id="IPR041679">
    <property type="entry name" value="DNA2/NAM7-like_C"/>
</dbReference>
<dbReference type="GO" id="GO:0016787">
    <property type="term" value="F:hydrolase activity"/>
    <property type="evidence" value="ECO:0007669"/>
    <property type="project" value="UniProtKB-KW"/>
</dbReference>
<dbReference type="CDD" id="cd00267">
    <property type="entry name" value="ABC_ATPase"/>
    <property type="match status" value="1"/>
</dbReference>
<dbReference type="RefSeq" id="WP_025866194.1">
    <property type="nucleotide sequence ID" value="NZ_BLAX01000001.1"/>
</dbReference>
<dbReference type="Pfam" id="PF13087">
    <property type="entry name" value="AAA_12"/>
    <property type="match status" value="1"/>
</dbReference>
<keyword evidence="2" id="KW-0378">Hydrolase</keyword>
<feature type="domain" description="DNA2/NAM7 helicase-like C-terminal" evidence="5">
    <location>
        <begin position="779"/>
        <end position="978"/>
    </location>
</feature>
<evidence type="ECO:0000256" key="4">
    <source>
        <dbReference type="ARBA" id="ARBA00022840"/>
    </source>
</evidence>
<dbReference type="InterPro" id="IPR050534">
    <property type="entry name" value="Coronavir_polyprotein_1ab"/>
</dbReference>
<dbReference type="PANTHER" id="PTHR43788:SF8">
    <property type="entry name" value="DNA-BINDING PROTEIN SMUBP-2"/>
    <property type="match status" value="1"/>
</dbReference>
<evidence type="ECO:0000313" key="6">
    <source>
        <dbReference type="EMBL" id="GET35248.1"/>
    </source>
</evidence>
<dbReference type="Gene3D" id="3.40.50.300">
    <property type="entry name" value="P-loop containing nucleotide triphosphate hydrolases"/>
    <property type="match status" value="3"/>
</dbReference>
<gene>
    <name evidence="6" type="ORF">PbJCM13498_41110</name>
</gene>
<evidence type="ECO:0000259" key="5">
    <source>
        <dbReference type="Pfam" id="PF13087"/>
    </source>
</evidence>
<dbReference type="InterPro" id="IPR027417">
    <property type="entry name" value="P-loop_NTPase"/>
</dbReference>
<dbReference type="Proteomes" id="UP000391834">
    <property type="component" value="Unassembled WGS sequence"/>
</dbReference>
<sequence>MSTINNWTTYWRNTLADGARNEITLSSLDRNTVIRPRPDHINLTTGSIDKILAEQLFAYLNKKENEEKETNEIRIKQTPVLIALFSIVPNAESAIEPEEKEMFPFWIKAVLDINGNLEPDEESFPYIPRVFLEPQLSERYFYTFSDVETIDRVFYDLKYDEIEWPEYWSYILGIFNRITGQHLVDYSVENYQTKYGFTLVVNDSLKGASDAIIQLYDTVLKSNSHSKLYERLVDENFPTTKRLCSIEDYEKDTQLHYGQMNYEFPLSYSQRNALYHFTHIDDGEIFALNGPPGTGKTTLLQSVVANEFVKKAIEGTQPGIIVATSTNNQAVVNIIDSFTKAKTKEGPLSGRWLPDLKSYGMYLPAKGKNVEEEISPDILYYKYTGEGFPSQVQKPEYVQKAKEFFLDKFKEYSHYREFTVAGAVDKLREDLLAIDKQLKNGIEQWKAYKSIFDTVETYSGKKDSTKYFSDSELNADLIKREKQILKEIEFNYLDYLNHEPWWKKLFVIFFKNERAANLFARFHDCPIEYQSVNFRKLKSINEFFRFKFHLIDNIQALHNTWNFWKNSNSIKSNPPLSFDELRRKEKRNQDYFYDELETGFKHQAFQLATHYWEGRWLMEMESLDEETLRRNNEAFALKKWQRFAMLTPCFVSTFYMIPKFFTFSRFVGNRSDGKPSFEAPPLIGGIDLLVVDEAGQVAPEVGAPSFALAQKAIVVGDVKQIEPVWNVPSKVDYSNLIRYGVINSEADKERIQKLHASGYLGSSGSIMKLAQKSCNYQLENHDERGFLLIEHRRCYNEIIQYCNALAYHNLLEPRRGKSNDAPFIPMSLVHVEGTSFIINKSRANREEALAISEWLAQNTDYILDYYGKAALKEYEKTDGLKSFKAPEIKDLVGIITPFTAQKYTITRMLKAKGIKVSGMKIGTVHALQGAERPIVLFSSVYSGNDIGKGYFFDRDNKPNMLNVAVSRAKDCFMVFGNRNIFAQNGSTPSSILAKHLKELNLN</sequence>
<evidence type="ECO:0000256" key="2">
    <source>
        <dbReference type="ARBA" id="ARBA00022801"/>
    </source>
</evidence>
<proteinExistence type="predicted"/>
<dbReference type="OrthoDB" id="9757917at2"/>